<reference evidence="1 2" key="1">
    <citation type="submission" date="2017-03" db="EMBL/GenBank/DDBJ databases">
        <title>Genomes of endolithic fungi from Antarctica.</title>
        <authorList>
            <person name="Coleine C."/>
            <person name="Masonjones S."/>
            <person name="Stajich J.E."/>
        </authorList>
    </citation>
    <scope>NUCLEOTIDE SEQUENCE [LARGE SCALE GENOMIC DNA]</scope>
    <source>
        <strain evidence="1 2">CCFEE 5184</strain>
    </source>
</reference>
<name>A0A4V5NCX8_9PEZI</name>
<sequence>MRQKRRIHSQKNMIRHIMVEFHGLSTARSAIWDTDTTSNQSRVRGARVTDKNFREATLKRYGIAVDESVTSLWRRGPYQYFNTIQPPDDVTSKEDVEVWYHNKYKCEDSRVWLALDMIGAESIAHAYSQMLAAEEEEAKFQFHALSHFFLQDEVNVPRSPERKRIAYYKMQWAPKPDGRLLRCPPEVEHNPSDAYSSFGFNTNPDCTFWLTALQFNPRYREDVSDVTFVVSKPQVMTPYFTIEFKKSDTTLEAAVNQLAAAAGLTLYNRVALRAWRLRDTAPDRPLTAKDFEGILHYGIAFAGAKALIYEISPTLRDLASPVLVGGTRGNQPSETDLARFWAGCRISKLTRLNATEATDVLELKRWVNEIQNWGLGKYSKEVRLDVKAIWRQANGGEVDVSLLEDEDT</sequence>
<dbReference type="Proteomes" id="UP000309340">
    <property type="component" value="Unassembled WGS sequence"/>
</dbReference>
<dbReference type="OrthoDB" id="5426911at2759"/>
<keyword evidence="2" id="KW-1185">Reference proteome</keyword>
<organism evidence="1 2">
    <name type="scientific">Friedmanniomyces simplex</name>
    <dbReference type="NCBI Taxonomy" id="329884"/>
    <lineage>
        <taxon>Eukaryota</taxon>
        <taxon>Fungi</taxon>
        <taxon>Dikarya</taxon>
        <taxon>Ascomycota</taxon>
        <taxon>Pezizomycotina</taxon>
        <taxon>Dothideomycetes</taxon>
        <taxon>Dothideomycetidae</taxon>
        <taxon>Mycosphaerellales</taxon>
        <taxon>Teratosphaeriaceae</taxon>
        <taxon>Friedmanniomyces</taxon>
    </lineage>
</organism>
<comment type="caution">
    <text evidence="1">The sequence shown here is derived from an EMBL/GenBank/DDBJ whole genome shotgun (WGS) entry which is preliminary data.</text>
</comment>
<evidence type="ECO:0000313" key="2">
    <source>
        <dbReference type="Proteomes" id="UP000309340"/>
    </source>
</evidence>
<dbReference type="AlphaFoldDB" id="A0A4V5NCX8"/>
<gene>
    <name evidence="1" type="ORF">B0A55_12372</name>
</gene>
<protein>
    <submittedName>
        <fullName evidence="1">Uncharacterized protein</fullName>
    </submittedName>
</protein>
<accession>A0A4V5NCX8</accession>
<evidence type="ECO:0000313" key="1">
    <source>
        <dbReference type="EMBL" id="TKA61129.1"/>
    </source>
</evidence>
<dbReference type="EMBL" id="NAJQ01001272">
    <property type="protein sequence ID" value="TKA61129.1"/>
    <property type="molecule type" value="Genomic_DNA"/>
</dbReference>
<proteinExistence type="predicted"/>